<dbReference type="Pfam" id="PF01464">
    <property type="entry name" value="SLT"/>
    <property type="match status" value="1"/>
</dbReference>
<evidence type="ECO:0000259" key="4">
    <source>
        <dbReference type="PROSITE" id="PS51782"/>
    </source>
</evidence>
<feature type="compositionally biased region" description="Low complexity" evidence="2">
    <location>
        <begin position="28"/>
        <end position="44"/>
    </location>
</feature>
<dbReference type="GO" id="GO:0008933">
    <property type="term" value="F:peptidoglycan lytic transglycosylase activity"/>
    <property type="evidence" value="ECO:0007669"/>
    <property type="project" value="InterPro"/>
</dbReference>
<feature type="chain" id="PRO_5002738426" evidence="3">
    <location>
        <begin position="29"/>
        <end position="895"/>
    </location>
</feature>
<accession>A9FDG0</accession>
<feature type="compositionally biased region" description="Basic and acidic residues" evidence="2">
    <location>
        <begin position="45"/>
        <end position="95"/>
    </location>
</feature>
<dbReference type="HOGENOM" id="CLU_325681_0_0_7"/>
<feature type="compositionally biased region" description="Basic and acidic residues" evidence="2">
    <location>
        <begin position="806"/>
        <end position="864"/>
    </location>
</feature>
<dbReference type="Proteomes" id="UP000002139">
    <property type="component" value="Chromosome"/>
</dbReference>
<dbReference type="PANTHER" id="PTHR33734:SF22">
    <property type="entry name" value="MEMBRANE-BOUND LYTIC MUREIN TRANSGLYCOSYLASE D"/>
    <property type="match status" value="1"/>
</dbReference>
<evidence type="ECO:0000313" key="6">
    <source>
        <dbReference type="Proteomes" id="UP000002139"/>
    </source>
</evidence>
<dbReference type="Pfam" id="PF01476">
    <property type="entry name" value="LysM"/>
    <property type="match status" value="2"/>
</dbReference>
<dbReference type="GO" id="GO:0016798">
    <property type="term" value="F:hydrolase activity, acting on glycosyl bonds"/>
    <property type="evidence" value="ECO:0007669"/>
    <property type="project" value="UniProtKB-KW"/>
</dbReference>
<dbReference type="SUPFAM" id="SSF53955">
    <property type="entry name" value="Lysozyme-like"/>
    <property type="match status" value="1"/>
</dbReference>
<dbReference type="InterPro" id="IPR018392">
    <property type="entry name" value="LysM"/>
</dbReference>
<dbReference type="SMART" id="SM00257">
    <property type="entry name" value="LysM"/>
    <property type="match status" value="3"/>
</dbReference>
<dbReference type="PANTHER" id="PTHR33734">
    <property type="entry name" value="LYSM DOMAIN-CONTAINING GPI-ANCHORED PROTEIN 2"/>
    <property type="match status" value="1"/>
</dbReference>
<dbReference type="BioCyc" id="SCEL448385:SCE_RS08250-MONOMER"/>
<dbReference type="eggNOG" id="COG0741">
    <property type="taxonomic scope" value="Bacteria"/>
</dbReference>
<dbReference type="EC" id="3.2.1.-" evidence="5"/>
<dbReference type="CAZy" id="GH23">
    <property type="family name" value="Glycoside Hydrolase Family 23"/>
</dbReference>
<feature type="compositionally biased region" description="Basic residues" evidence="2">
    <location>
        <begin position="124"/>
        <end position="135"/>
    </location>
</feature>
<dbReference type="GO" id="GO:0000270">
    <property type="term" value="P:peptidoglycan metabolic process"/>
    <property type="evidence" value="ECO:0007669"/>
    <property type="project" value="InterPro"/>
</dbReference>
<dbReference type="Gene3D" id="1.10.530.10">
    <property type="match status" value="1"/>
</dbReference>
<dbReference type="InterPro" id="IPR000189">
    <property type="entry name" value="Transglyc_AS"/>
</dbReference>
<feature type="domain" description="LysM" evidence="4">
    <location>
        <begin position="598"/>
        <end position="642"/>
    </location>
</feature>
<organism evidence="5 6">
    <name type="scientific">Sorangium cellulosum (strain So ce56)</name>
    <name type="common">Polyangium cellulosum (strain So ce56)</name>
    <dbReference type="NCBI Taxonomy" id="448385"/>
    <lineage>
        <taxon>Bacteria</taxon>
        <taxon>Pseudomonadati</taxon>
        <taxon>Myxococcota</taxon>
        <taxon>Polyangia</taxon>
        <taxon>Polyangiales</taxon>
        <taxon>Polyangiaceae</taxon>
        <taxon>Sorangium</taxon>
    </lineage>
</organism>
<dbReference type="InterPro" id="IPR036779">
    <property type="entry name" value="LysM_dom_sf"/>
</dbReference>
<dbReference type="EMBL" id="AM746676">
    <property type="protein sequence ID" value="CAN91758.1"/>
    <property type="molecule type" value="Genomic_DNA"/>
</dbReference>
<sequence length="895" mass="93874">MRIRRAARRLVCLGWLAALSGVAFDGLAAPPSEAAAPAASAPKAEPAKTDAPKAEPAKTDAAKAEPAKAEPAKAEPAKADGKKDGSAEGKAEKPAPVRVAAVSGGKGGAKSAAKAPAKAAARSKPSKKGGAKITRKPGEPGAPDEAARRVIAGTATPAGASTGESPELRTLRAIDLALFPGATPSAGPAWPVDGTLLLGAGEPRLEVSGLPPAGLPAPPAEAEETRDISWLRQLELPEIPVRWDGRVVRYLEYYKDDPRGRSAVVMWMKKSGRYGAAIRRVLREQGLPEDLLWLSLVESGFDPTIHSPAGAAGLWQFMPEGARIYGLTVDRWVDERLDPERSTLAAARYLSDLRRRFGGWELAFAAYNMGYGGLLASIRKYNTNDFWELSRLEAGMPLETALYVPKILAIAIVARNPAVFGCDDVELDPAVTFDKISLGSGVSLQAVAAASGAAAPEIEALNPQLVAKRTPPSPVDAKEQARWEVRVPAGAGARAAKSMPKLLEREPKLERYLVRWGESLDDIATFRRTTRWTLQTLNGLRAGEPVRPGALLFVPAAEGVGAAAAEHLLASGAPLSSEGKPVVVVPAQRFSYEGRRRVFYRVVAGDALRDLAAVLSVTPDEICRWNTLAPGASLHEGMTLQLFVPRSQRHDGVFLLDEGGARVIEVGSEEFFAHFEGLKGRKRIEIAVREGDSFSKIASRYGLSVGSLERINQRSRRSPLMPGDRLVVYVPTSRPDDPAPVEPREDEVRVASAQAAGAVDDGDKAAAEPVKPAVLLTPVAPVEAGAGEGKPGGAGQAGAGDLAGARPEEKKAAEGDKKAAEGEKKAAEGEKKAAGGEKKAAEGDKKAAEGEKKPAAGGVDDKKPAGRAAAEPQPAGRAKGAQDKETPASGAGTAL</sequence>
<dbReference type="STRING" id="448385.sce1600"/>
<protein>
    <submittedName>
        <fullName evidence="5">Murein transglycosylase</fullName>
        <ecNumber evidence="5">3.2.1.-</ecNumber>
    </submittedName>
</protein>
<feature type="signal peptide" evidence="3">
    <location>
        <begin position="1"/>
        <end position="28"/>
    </location>
</feature>
<name>A9FDG0_SORC5</name>
<dbReference type="eggNOG" id="COG1388">
    <property type="taxonomic scope" value="Bacteria"/>
</dbReference>
<gene>
    <name evidence="5" type="primary">mltD1</name>
    <name evidence="5" type="ordered locus">sce1600</name>
</gene>
<dbReference type="CDD" id="cd00118">
    <property type="entry name" value="LysM"/>
    <property type="match status" value="2"/>
</dbReference>
<dbReference type="eggNOG" id="COG3064">
    <property type="taxonomic scope" value="Bacteria"/>
</dbReference>
<dbReference type="SUPFAM" id="SSF54106">
    <property type="entry name" value="LysM domain"/>
    <property type="match status" value="2"/>
</dbReference>
<dbReference type="PROSITE" id="PS00922">
    <property type="entry name" value="TRANSGLYCOSYLASE"/>
    <property type="match status" value="1"/>
</dbReference>
<keyword evidence="5" id="KW-0378">Hydrolase</keyword>
<feature type="compositionally biased region" description="Low complexity" evidence="2">
    <location>
        <begin position="98"/>
        <end position="123"/>
    </location>
</feature>
<comment type="similarity">
    <text evidence="1">Belongs to the transglycosylase Slt family.</text>
</comment>
<keyword evidence="3" id="KW-0732">Signal</keyword>
<evidence type="ECO:0000256" key="1">
    <source>
        <dbReference type="ARBA" id="ARBA00007734"/>
    </source>
</evidence>
<proteinExistence type="inferred from homology"/>
<feature type="compositionally biased region" description="Low complexity" evidence="2">
    <location>
        <begin position="750"/>
        <end position="759"/>
    </location>
</feature>
<feature type="compositionally biased region" description="Basic and acidic residues" evidence="2">
    <location>
        <begin position="734"/>
        <end position="749"/>
    </location>
</feature>
<keyword evidence="6" id="KW-1185">Reference proteome</keyword>
<dbReference type="GO" id="GO:0016020">
    <property type="term" value="C:membrane"/>
    <property type="evidence" value="ECO:0007669"/>
    <property type="project" value="InterPro"/>
</dbReference>
<feature type="domain" description="LysM" evidence="4">
    <location>
        <begin position="684"/>
        <end position="728"/>
    </location>
</feature>
<dbReference type="PROSITE" id="PS51782">
    <property type="entry name" value="LYSM"/>
    <property type="match status" value="2"/>
</dbReference>
<dbReference type="AlphaFoldDB" id="A9FDG0"/>
<dbReference type="InterPro" id="IPR008258">
    <property type="entry name" value="Transglycosylase_SLT_dom_1"/>
</dbReference>
<evidence type="ECO:0000313" key="5">
    <source>
        <dbReference type="EMBL" id="CAN91758.1"/>
    </source>
</evidence>
<feature type="compositionally biased region" description="Gly residues" evidence="2">
    <location>
        <begin position="786"/>
        <end position="798"/>
    </location>
</feature>
<evidence type="ECO:0000256" key="2">
    <source>
        <dbReference type="SAM" id="MobiDB-lite"/>
    </source>
</evidence>
<feature type="region of interest" description="Disordered" evidence="2">
    <location>
        <begin position="28"/>
        <end position="144"/>
    </location>
</feature>
<feature type="region of interest" description="Disordered" evidence="2">
    <location>
        <begin position="730"/>
        <end position="766"/>
    </location>
</feature>
<keyword evidence="5" id="KW-0326">Glycosidase</keyword>
<feature type="region of interest" description="Disordered" evidence="2">
    <location>
        <begin position="784"/>
        <end position="895"/>
    </location>
</feature>
<dbReference type="KEGG" id="scl:sce1600"/>
<evidence type="ECO:0000256" key="3">
    <source>
        <dbReference type="SAM" id="SignalP"/>
    </source>
</evidence>
<dbReference type="CDD" id="cd16894">
    <property type="entry name" value="MltD-like"/>
    <property type="match status" value="1"/>
</dbReference>
<dbReference type="Gene3D" id="3.10.350.10">
    <property type="entry name" value="LysM domain"/>
    <property type="match status" value="2"/>
</dbReference>
<dbReference type="InterPro" id="IPR023346">
    <property type="entry name" value="Lysozyme-like_dom_sf"/>
</dbReference>
<reference evidence="5 6" key="1">
    <citation type="journal article" date="2007" name="Nat. Biotechnol.">
        <title>Complete genome sequence of the myxobacterium Sorangium cellulosum.</title>
        <authorList>
            <person name="Schneiker S."/>
            <person name="Perlova O."/>
            <person name="Kaiser O."/>
            <person name="Gerth K."/>
            <person name="Alici A."/>
            <person name="Altmeyer M.O."/>
            <person name="Bartels D."/>
            <person name="Bekel T."/>
            <person name="Beyer S."/>
            <person name="Bode E."/>
            <person name="Bode H.B."/>
            <person name="Bolten C.J."/>
            <person name="Choudhuri J.V."/>
            <person name="Doss S."/>
            <person name="Elnakady Y.A."/>
            <person name="Frank B."/>
            <person name="Gaigalat L."/>
            <person name="Goesmann A."/>
            <person name="Groeger C."/>
            <person name="Gross F."/>
            <person name="Jelsbak L."/>
            <person name="Jelsbak L."/>
            <person name="Kalinowski J."/>
            <person name="Kegler C."/>
            <person name="Knauber T."/>
            <person name="Konietzny S."/>
            <person name="Kopp M."/>
            <person name="Krause L."/>
            <person name="Krug D."/>
            <person name="Linke B."/>
            <person name="Mahmud T."/>
            <person name="Martinez-Arias R."/>
            <person name="McHardy A.C."/>
            <person name="Merai M."/>
            <person name="Meyer F."/>
            <person name="Mormann S."/>
            <person name="Munoz-Dorado J."/>
            <person name="Perez J."/>
            <person name="Pradella S."/>
            <person name="Rachid S."/>
            <person name="Raddatz G."/>
            <person name="Rosenau F."/>
            <person name="Rueckert C."/>
            <person name="Sasse F."/>
            <person name="Scharfe M."/>
            <person name="Schuster S.C."/>
            <person name="Suen G."/>
            <person name="Treuner-Lange A."/>
            <person name="Velicer G.J."/>
            <person name="Vorholter F.-J."/>
            <person name="Weissman K.J."/>
            <person name="Welch R.D."/>
            <person name="Wenzel S.C."/>
            <person name="Whitworth D.E."/>
            <person name="Wilhelm S."/>
            <person name="Wittmann C."/>
            <person name="Bloecker H."/>
            <person name="Puehler A."/>
            <person name="Mueller R."/>
        </authorList>
    </citation>
    <scope>NUCLEOTIDE SEQUENCE [LARGE SCALE GENOMIC DNA]</scope>
    <source>
        <strain evidence="6">So ce56</strain>
    </source>
</reference>